<dbReference type="EMBL" id="KE124811">
    <property type="protein sequence ID" value="EPB78443.1"/>
    <property type="molecule type" value="Genomic_DNA"/>
</dbReference>
<feature type="region of interest" description="Disordered" evidence="1">
    <location>
        <begin position="83"/>
        <end position="107"/>
    </location>
</feature>
<accession>A0A0D6M4N3</accession>
<sequence>MGRSEGGEEPEKLFERFPLGGCDGYGKGVKCHQMIGNEERVQSVRLLANNDGDLASVEIMKAHSKRGAILDLHSEGYGYAKSSETAKSPARNCPGNYRKIQGAGNHL</sequence>
<protein>
    <submittedName>
        <fullName evidence="2">Uncharacterized protein</fullName>
    </submittedName>
</protein>
<reference evidence="2 3" key="1">
    <citation type="submission" date="2013-05" db="EMBL/GenBank/DDBJ databases">
        <title>Draft genome of the parasitic nematode Anyclostoma ceylanicum.</title>
        <authorList>
            <person name="Mitreva M."/>
        </authorList>
    </citation>
    <scope>NUCLEOTIDE SEQUENCE [LARGE SCALE GENOMIC DNA]</scope>
</reference>
<organism evidence="2 3">
    <name type="scientific">Ancylostoma ceylanicum</name>
    <dbReference type="NCBI Taxonomy" id="53326"/>
    <lineage>
        <taxon>Eukaryota</taxon>
        <taxon>Metazoa</taxon>
        <taxon>Ecdysozoa</taxon>
        <taxon>Nematoda</taxon>
        <taxon>Chromadorea</taxon>
        <taxon>Rhabditida</taxon>
        <taxon>Rhabditina</taxon>
        <taxon>Rhabditomorpha</taxon>
        <taxon>Strongyloidea</taxon>
        <taxon>Ancylostomatidae</taxon>
        <taxon>Ancylostomatinae</taxon>
        <taxon>Ancylostoma</taxon>
    </lineage>
</organism>
<evidence type="ECO:0000256" key="1">
    <source>
        <dbReference type="SAM" id="MobiDB-lite"/>
    </source>
</evidence>
<dbReference type="AlphaFoldDB" id="A0A0D6M4N3"/>
<proteinExistence type="predicted"/>
<evidence type="ECO:0000313" key="2">
    <source>
        <dbReference type="EMBL" id="EPB78443.1"/>
    </source>
</evidence>
<gene>
    <name evidence="2" type="ORF">ANCCEY_02403</name>
</gene>
<evidence type="ECO:0000313" key="3">
    <source>
        <dbReference type="Proteomes" id="UP000054495"/>
    </source>
</evidence>
<name>A0A0D6M4N3_9BILA</name>
<dbReference type="Proteomes" id="UP000054495">
    <property type="component" value="Unassembled WGS sequence"/>
</dbReference>
<keyword evidence="3" id="KW-1185">Reference proteome</keyword>